<dbReference type="EMBL" id="FNLO01000004">
    <property type="protein sequence ID" value="SDV47923.1"/>
    <property type="molecule type" value="Genomic_DNA"/>
</dbReference>
<accession>A0A1H2PMN4</accession>
<dbReference type="NCBIfam" id="NF047331">
    <property type="entry name" value="phage_HTJ"/>
    <property type="match status" value="1"/>
</dbReference>
<protein>
    <submittedName>
        <fullName evidence="1">Uncharacterized protein</fullName>
    </submittedName>
</protein>
<organism evidence="1 3">
    <name type="scientific">Chitinasiproducens palmae</name>
    <dbReference type="NCBI Taxonomy" id="1770053"/>
    <lineage>
        <taxon>Bacteria</taxon>
        <taxon>Pseudomonadati</taxon>
        <taxon>Pseudomonadota</taxon>
        <taxon>Betaproteobacteria</taxon>
        <taxon>Burkholderiales</taxon>
        <taxon>Burkholderiaceae</taxon>
        <taxon>Chitinasiproducens</taxon>
    </lineage>
</organism>
<gene>
    <name evidence="1" type="ORF">SAMN05216551_1041</name>
    <name evidence="2" type="ORF">SAMN05216551_105309</name>
</gene>
<dbReference type="AlphaFoldDB" id="A0A1H2PMN4"/>
<dbReference type="Proteomes" id="UP000243719">
    <property type="component" value="Unassembled WGS sequence"/>
</dbReference>
<feature type="non-terminal residue" evidence="1">
    <location>
        <position position="50"/>
    </location>
</feature>
<dbReference type="EMBL" id="FNLO01000005">
    <property type="protein sequence ID" value="SDV48698.1"/>
    <property type="molecule type" value="Genomic_DNA"/>
</dbReference>
<evidence type="ECO:0000313" key="2">
    <source>
        <dbReference type="EMBL" id="SDV48698.1"/>
    </source>
</evidence>
<proteinExistence type="predicted"/>
<dbReference type="STRING" id="1770053.SAMN05216551_1041"/>
<sequence>MALTQTDLDALDQAIASGVLTCELDGQRVTYQSTDQLMRARAFVEKRVLG</sequence>
<evidence type="ECO:0000313" key="3">
    <source>
        <dbReference type="Proteomes" id="UP000243719"/>
    </source>
</evidence>
<dbReference type="RefSeq" id="WP_170845069.1">
    <property type="nucleotide sequence ID" value="NZ_FNLO01000004.1"/>
</dbReference>
<reference evidence="1" key="2">
    <citation type="submission" date="2016-09" db="EMBL/GenBank/DDBJ databases">
        <authorList>
            <person name="Capua I."/>
            <person name="De Benedictis P."/>
            <person name="Joannis T."/>
            <person name="Lombin L.H."/>
            <person name="Cattoli G."/>
        </authorList>
    </citation>
    <scope>NUCLEOTIDE SEQUENCE [LARGE SCALE GENOMIC DNA]</scope>
    <source>
        <strain evidence="1">JS23</strain>
    </source>
</reference>
<keyword evidence="3" id="KW-1185">Reference proteome</keyword>
<evidence type="ECO:0000313" key="1">
    <source>
        <dbReference type="EMBL" id="SDV47923.1"/>
    </source>
</evidence>
<name>A0A1H2PMN4_9BURK</name>
<reference evidence="3" key="1">
    <citation type="submission" date="2016-09" db="EMBL/GenBank/DDBJ databases">
        <authorList>
            <person name="Varghese N."/>
            <person name="Submissions S."/>
        </authorList>
    </citation>
    <scope>NUCLEOTIDE SEQUENCE [LARGE SCALE GENOMIC DNA]</scope>
    <source>
        <strain evidence="3">JS23</strain>
    </source>
</reference>